<evidence type="ECO:0000256" key="8">
    <source>
        <dbReference type="ARBA" id="ARBA00023186"/>
    </source>
</evidence>
<comment type="subcellular location">
    <subcellularLocation>
        <location evidence="1">Mitochondrion inner membrane</location>
        <topology evidence="1">Single-pass membrane protein</topology>
    </subcellularLocation>
</comment>
<protein>
    <recommendedName>
        <fullName evidence="14">Cytochrome b mRNA-processing protein 4</fullName>
    </recommendedName>
</protein>
<dbReference type="EMBL" id="CP141886">
    <property type="protein sequence ID" value="WRT67850.1"/>
    <property type="molecule type" value="Genomic_DNA"/>
</dbReference>
<dbReference type="Pfam" id="PF07960">
    <property type="entry name" value="CBP4"/>
    <property type="match status" value="1"/>
</dbReference>
<evidence type="ECO:0000256" key="6">
    <source>
        <dbReference type="ARBA" id="ARBA00023128"/>
    </source>
</evidence>
<keyword evidence="6" id="KW-0496">Mitochondrion</keyword>
<dbReference type="Proteomes" id="UP001329825">
    <property type="component" value="Chromosome 6"/>
</dbReference>
<dbReference type="InterPro" id="IPR012420">
    <property type="entry name" value="Cbp4"/>
</dbReference>
<feature type="compositionally biased region" description="Gly residues" evidence="10">
    <location>
        <begin position="91"/>
        <end position="101"/>
    </location>
</feature>
<evidence type="ECO:0000256" key="9">
    <source>
        <dbReference type="ARBA" id="ARBA00025413"/>
    </source>
</evidence>
<evidence type="ECO:0000256" key="1">
    <source>
        <dbReference type="ARBA" id="ARBA00004434"/>
    </source>
</evidence>
<dbReference type="GeneID" id="87956955"/>
<comment type="similarity">
    <text evidence="2">Belongs to the CBP4 family.</text>
</comment>
<accession>A0ABZ1D361</accession>
<evidence type="ECO:0000313" key="13">
    <source>
        <dbReference type="Proteomes" id="UP001329825"/>
    </source>
</evidence>
<keyword evidence="4" id="KW-0999">Mitochondrion inner membrane</keyword>
<evidence type="ECO:0000256" key="10">
    <source>
        <dbReference type="SAM" id="MobiDB-lite"/>
    </source>
</evidence>
<evidence type="ECO:0000256" key="2">
    <source>
        <dbReference type="ARBA" id="ARBA00006780"/>
    </source>
</evidence>
<name>A0ABZ1D361_9TREE</name>
<keyword evidence="5 11" id="KW-1133">Transmembrane helix</keyword>
<keyword evidence="7 11" id="KW-0472">Membrane</keyword>
<evidence type="ECO:0008006" key="14">
    <source>
        <dbReference type="Google" id="ProtNLM"/>
    </source>
</evidence>
<evidence type="ECO:0000256" key="3">
    <source>
        <dbReference type="ARBA" id="ARBA00022692"/>
    </source>
</evidence>
<keyword evidence="13" id="KW-1185">Reference proteome</keyword>
<feature type="transmembrane region" description="Helical" evidence="11">
    <location>
        <begin position="6"/>
        <end position="28"/>
    </location>
</feature>
<sequence>MSAGAWIRWITVSSAIIGGGVLMMRATVPSEEEFYNKLSPELKKEMDKIMRQREGSQTMKERLDAAGEKNEIVWGDSLGTTSSKPNSPAFGPGGFGGTKRV</sequence>
<evidence type="ECO:0000256" key="11">
    <source>
        <dbReference type="SAM" id="Phobius"/>
    </source>
</evidence>
<evidence type="ECO:0000256" key="7">
    <source>
        <dbReference type="ARBA" id="ARBA00023136"/>
    </source>
</evidence>
<evidence type="ECO:0000256" key="5">
    <source>
        <dbReference type="ARBA" id="ARBA00022989"/>
    </source>
</evidence>
<evidence type="ECO:0000256" key="4">
    <source>
        <dbReference type="ARBA" id="ARBA00022792"/>
    </source>
</evidence>
<organism evidence="12 13">
    <name type="scientific">Kwoniella shivajii</name>
    <dbReference type="NCBI Taxonomy" id="564305"/>
    <lineage>
        <taxon>Eukaryota</taxon>
        <taxon>Fungi</taxon>
        <taxon>Dikarya</taxon>
        <taxon>Basidiomycota</taxon>
        <taxon>Agaricomycotina</taxon>
        <taxon>Tremellomycetes</taxon>
        <taxon>Tremellales</taxon>
        <taxon>Cryptococcaceae</taxon>
        <taxon>Kwoniella</taxon>
    </lineage>
</organism>
<feature type="region of interest" description="Disordered" evidence="10">
    <location>
        <begin position="75"/>
        <end position="101"/>
    </location>
</feature>
<evidence type="ECO:0000313" key="12">
    <source>
        <dbReference type="EMBL" id="WRT67850.1"/>
    </source>
</evidence>
<keyword evidence="3 11" id="KW-0812">Transmembrane</keyword>
<gene>
    <name evidence="12" type="ORF">IL334_004824</name>
</gene>
<proteinExistence type="inferred from homology"/>
<keyword evidence="8" id="KW-0143">Chaperone</keyword>
<dbReference type="RefSeq" id="XP_062792590.1">
    <property type="nucleotide sequence ID" value="XM_062936539.1"/>
</dbReference>
<reference evidence="12 13" key="1">
    <citation type="submission" date="2024-01" db="EMBL/GenBank/DDBJ databases">
        <title>Comparative genomics of Cryptococcus and Kwoniella reveals pathogenesis evolution and contrasting modes of karyotype evolution via chromosome fusion or intercentromeric recombination.</title>
        <authorList>
            <person name="Coelho M.A."/>
            <person name="David-Palma M."/>
            <person name="Shea T."/>
            <person name="Bowers K."/>
            <person name="McGinley-Smith S."/>
            <person name="Mohammad A.W."/>
            <person name="Gnirke A."/>
            <person name="Yurkov A.M."/>
            <person name="Nowrousian M."/>
            <person name="Sun S."/>
            <person name="Cuomo C.A."/>
            <person name="Heitman J."/>
        </authorList>
    </citation>
    <scope>NUCLEOTIDE SEQUENCE [LARGE SCALE GENOMIC DNA]</scope>
    <source>
        <strain evidence="12">CBS 11374</strain>
    </source>
</reference>
<comment type="function">
    <text evidence="9">Essential for the assembly of ubiquinol-cytochrome c reductase. It has a direct effect on the correct occurrence of the Rieske protein, core 4, core 5 and apocytochrome b.</text>
</comment>